<gene>
    <name evidence="1" type="ORF">A2619_04625</name>
</gene>
<dbReference type="EMBL" id="MEWG01000016">
    <property type="protein sequence ID" value="OGC77611.1"/>
    <property type="molecule type" value="Genomic_DNA"/>
</dbReference>
<accession>A0A1F4X7U9</accession>
<name>A0A1F4X7U9_UNCKA</name>
<sequence length="91" mass="9669">MRLPQKSIKTTKGDCVMSKSNISGATGAGGNTSLWHIYTNPDLQGGEASGSRDRVLPDNPRSKCTNCFSVLSGAWCGKLEKCPKVPDDLLA</sequence>
<protein>
    <submittedName>
        <fullName evidence="1">Uncharacterized protein</fullName>
    </submittedName>
</protein>
<comment type="caution">
    <text evidence="1">The sequence shown here is derived from an EMBL/GenBank/DDBJ whole genome shotgun (WGS) entry which is preliminary data.</text>
</comment>
<dbReference type="AlphaFoldDB" id="A0A1F4X7U9"/>
<dbReference type="Proteomes" id="UP000176815">
    <property type="component" value="Unassembled WGS sequence"/>
</dbReference>
<reference evidence="1 2" key="1">
    <citation type="journal article" date="2016" name="Nat. Commun.">
        <title>Thousands of microbial genomes shed light on interconnected biogeochemical processes in an aquifer system.</title>
        <authorList>
            <person name="Anantharaman K."/>
            <person name="Brown C.T."/>
            <person name="Hug L.A."/>
            <person name="Sharon I."/>
            <person name="Castelle C.J."/>
            <person name="Probst A.J."/>
            <person name="Thomas B.C."/>
            <person name="Singh A."/>
            <person name="Wilkins M.J."/>
            <person name="Karaoz U."/>
            <person name="Brodie E.L."/>
            <person name="Williams K.H."/>
            <person name="Hubbard S.S."/>
            <person name="Banfield J.F."/>
        </authorList>
    </citation>
    <scope>NUCLEOTIDE SEQUENCE [LARGE SCALE GENOMIC DNA]</scope>
</reference>
<proteinExistence type="predicted"/>
<evidence type="ECO:0000313" key="2">
    <source>
        <dbReference type="Proteomes" id="UP000176815"/>
    </source>
</evidence>
<evidence type="ECO:0000313" key="1">
    <source>
        <dbReference type="EMBL" id="OGC77611.1"/>
    </source>
</evidence>
<organism evidence="1 2">
    <name type="scientific">candidate division WWE3 bacterium RIFOXYD1_FULL_39_9</name>
    <dbReference type="NCBI Taxonomy" id="1802649"/>
    <lineage>
        <taxon>Bacteria</taxon>
        <taxon>Katanobacteria</taxon>
    </lineage>
</organism>